<keyword evidence="2" id="KW-0378">Hydrolase</keyword>
<dbReference type="Proteomes" id="UP001597546">
    <property type="component" value="Unassembled WGS sequence"/>
</dbReference>
<keyword evidence="3" id="KW-1185">Reference proteome</keyword>
<dbReference type="PANTHER" id="PTHR47814:SF1">
    <property type="entry name" value="PEPTIDYL-TRNA HYDROLASE ARFB"/>
    <property type="match status" value="1"/>
</dbReference>
<dbReference type="InterPro" id="IPR000352">
    <property type="entry name" value="Pep_chain_release_fac_I"/>
</dbReference>
<dbReference type="NCBIfam" id="NF006718">
    <property type="entry name" value="PRK09256.1"/>
    <property type="match status" value="1"/>
</dbReference>
<dbReference type="Gene3D" id="3.30.160.20">
    <property type="match status" value="1"/>
</dbReference>
<proteinExistence type="predicted"/>
<evidence type="ECO:0000313" key="3">
    <source>
        <dbReference type="Proteomes" id="UP001597546"/>
    </source>
</evidence>
<dbReference type="RefSeq" id="WP_379040236.1">
    <property type="nucleotide sequence ID" value="NZ_JBHSKW010000001.1"/>
</dbReference>
<evidence type="ECO:0000259" key="1">
    <source>
        <dbReference type="PROSITE" id="PS00745"/>
    </source>
</evidence>
<protein>
    <submittedName>
        <fullName evidence="2">Alternative ribosome rescue aminoacyl-tRNA hydrolase ArfB</fullName>
        <ecNumber evidence="2">3.1.1.29</ecNumber>
    </submittedName>
</protein>
<dbReference type="GO" id="GO:0004045">
    <property type="term" value="F:peptidyl-tRNA hydrolase activity"/>
    <property type="evidence" value="ECO:0007669"/>
    <property type="project" value="UniProtKB-EC"/>
</dbReference>
<dbReference type="SUPFAM" id="SSF110916">
    <property type="entry name" value="Peptidyl-tRNA hydrolase domain-like"/>
    <property type="match status" value="1"/>
</dbReference>
<accession>A0ABW5TWH2</accession>
<organism evidence="2 3">
    <name type="scientific">Pedobacter alpinus</name>
    <dbReference type="NCBI Taxonomy" id="1590643"/>
    <lineage>
        <taxon>Bacteria</taxon>
        <taxon>Pseudomonadati</taxon>
        <taxon>Bacteroidota</taxon>
        <taxon>Sphingobacteriia</taxon>
        <taxon>Sphingobacteriales</taxon>
        <taxon>Sphingobacteriaceae</taxon>
        <taxon>Pedobacter</taxon>
    </lineage>
</organism>
<gene>
    <name evidence="2" type="primary">arfB</name>
    <name evidence="2" type="ORF">ACFSSE_12240</name>
</gene>
<name>A0ABW5TWH2_9SPHI</name>
<comment type="caution">
    <text evidence="2">The sequence shown here is derived from an EMBL/GenBank/DDBJ whole genome shotgun (WGS) entry which is preliminary data.</text>
</comment>
<dbReference type="Pfam" id="PF00472">
    <property type="entry name" value="RF-1"/>
    <property type="match status" value="1"/>
</dbReference>
<dbReference type="PROSITE" id="PS00745">
    <property type="entry name" value="RF_PROK_I"/>
    <property type="match status" value="1"/>
</dbReference>
<feature type="domain" description="Prokaryotic-type class I peptide chain release factors" evidence="1">
    <location>
        <begin position="25"/>
        <end position="41"/>
    </location>
</feature>
<reference evidence="3" key="1">
    <citation type="journal article" date="2019" name="Int. J. Syst. Evol. Microbiol.">
        <title>The Global Catalogue of Microorganisms (GCM) 10K type strain sequencing project: providing services to taxonomists for standard genome sequencing and annotation.</title>
        <authorList>
            <consortium name="The Broad Institute Genomics Platform"/>
            <consortium name="The Broad Institute Genome Sequencing Center for Infectious Disease"/>
            <person name="Wu L."/>
            <person name="Ma J."/>
        </authorList>
    </citation>
    <scope>NUCLEOTIDE SEQUENCE [LARGE SCALE GENOMIC DNA]</scope>
    <source>
        <strain evidence="3">KCTC 42456</strain>
    </source>
</reference>
<dbReference type="EMBL" id="JBHULV010000044">
    <property type="protein sequence ID" value="MFD2732471.1"/>
    <property type="molecule type" value="Genomic_DNA"/>
</dbReference>
<dbReference type="EC" id="3.1.1.29" evidence="2"/>
<sequence length="142" mass="16293">MANLALIMNINKDLLEKEFSFKTSRSGGKGGQNVNKVETKVELIWHFSTSALFTDEEKERIALNLSNRISKEKIFSVTAEEDRSQLRNKEIAIKKAFYLIAKSLELVAERKKSKPSYASVKKRLEGKRKQALKKINRNNSFD</sequence>
<dbReference type="PANTHER" id="PTHR47814">
    <property type="entry name" value="PEPTIDYL-TRNA HYDROLASE ARFB"/>
    <property type="match status" value="1"/>
</dbReference>
<evidence type="ECO:0000313" key="2">
    <source>
        <dbReference type="EMBL" id="MFD2732471.1"/>
    </source>
</evidence>